<comment type="caution">
    <text evidence="2">The sequence shown here is derived from an EMBL/GenBank/DDBJ whole genome shotgun (WGS) entry which is preliminary data.</text>
</comment>
<proteinExistence type="predicted"/>
<dbReference type="InterPro" id="IPR058548">
    <property type="entry name" value="MlaB-like_STAS"/>
</dbReference>
<dbReference type="Proteomes" id="UP001431963">
    <property type="component" value="Unassembled WGS sequence"/>
</dbReference>
<dbReference type="SUPFAM" id="SSF52091">
    <property type="entry name" value="SpoIIaa-like"/>
    <property type="match status" value="1"/>
</dbReference>
<dbReference type="PROSITE" id="PS50801">
    <property type="entry name" value="STAS"/>
    <property type="match status" value="1"/>
</dbReference>
<dbReference type="EMBL" id="JBALHR010000002">
    <property type="protein sequence ID" value="MEH7827613.1"/>
    <property type="molecule type" value="Genomic_DNA"/>
</dbReference>
<evidence type="ECO:0000313" key="2">
    <source>
        <dbReference type="EMBL" id="MEH7827613.1"/>
    </source>
</evidence>
<evidence type="ECO:0000313" key="3">
    <source>
        <dbReference type="Proteomes" id="UP001431963"/>
    </source>
</evidence>
<feature type="domain" description="STAS" evidence="1">
    <location>
        <begin position="1"/>
        <end position="83"/>
    </location>
</feature>
<reference evidence="2" key="1">
    <citation type="submission" date="2024-02" db="EMBL/GenBank/DDBJ databases">
        <title>Genome sequences of strain Gemmobacter sp. JM10B15.</title>
        <authorList>
            <person name="Zhang M."/>
        </authorList>
    </citation>
    <scope>NUCLEOTIDE SEQUENCE</scope>
    <source>
        <strain evidence="2">JM10B15</strain>
    </source>
</reference>
<name>A0ABU8BSD5_9RHOB</name>
<dbReference type="InterPro" id="IPR002645">
    <property type="entry name" value="STAS_dom"/>
</dbReference>
<dbReference type="Pfam" id="PF13466">
    <property type="entry name" value="STAS_2"/>
    <property type="match status" value="1"/>
</dbReference>
<sequence>MPGNHVFKLERKLDTTAARGLASALLSHRGQPLEIDGSAVETIGGLAVEVLISAGLQWQADGQPVSLVSPSSRMEDVCKTLGLRPDAPWLTEAADPGRSHS</sequence>
<accession>A0ABU8BSD5</accession>
<gene>
    <name evidence="2" type="ORF">V6590_05600</name>
</gene>
<organism evidence="2 3">
    <name type="scientific">Gemmobacter denitrificans</name>
    <dbReference type="NCBI Taxonomy" id="3123040"/>
    <lineage>
        <taxon>Bacteria</taxon>
        <taxon>Pseudomonadati</taxon>
        <taxon>Pseudomonadota</taxon>
        <taxon>Alphaproteobacteria</taxon>
        <taxon>Rhodobacterales</taxon>
        <taxon>Paracoccaceae</taxon>
        <taxon>Gemmobacter</taxon>
    </lineage>
</organism>
<keyword evidence="3" id="KW-1185">Reference proteome</keyword>
<dbReference type="RefSeq" id="WP_335420762.1">
    <property type="nucleotide sequence ID" value="NZ_JBALHR010000002.1"/>
</dbReference>
<dbReference type="InterPro" id="IPR036513">
    <property type="entry name" value="STAS_dom_sf"/>
</dbReference>
<dbReference type="Gene3D" id="3.30.750.24">
    <property type="entry name" value="STAS domain"/>
    <property type="match status" value="1"/>
</dbReference>
<evidence type="ECO:0000259" key="1">
    <source>
        <dbReference type="PROSITE" id="PS50801"/>
    </source>
</evidence>
<protein>
    <submittedName>
        <fullName evidence="2">STAS domain-containing protein</fullName>
    </submittedName>
</protein>